<keyword evidence="7" id="KW-0472">Membrane</keyword>
<proteinExistence type="predicted"/>
<reference evidence="11" key="1">
    <citation type="submission" date="2014-04" db="EMBL/GenBank/DDBJ databases">
        <title>Whole-Genome optical mapping and complete genome sequence of Sphingobacterium deserti sp. nov., a new spaces isolated from desert in the west of China.</title>
        <authorList>
            <person name="Teng C."/>
            <person name="Zhou Z."/>
            <person name="Li X."/>
            <person name="Chen M."/>
            <person name="Lin M."/>
            <person name="Wang L."/>
            <person name="Su S."/>
            <person name="Zhang C."/>
            <person name="Zhang W."/>
        </authorList>
    </citation>
    <scope>NUCLEOTIDE SEQUENCE [LARGE SCALE GENOMIC DNA]</scope>
    <source>
        <strain evidence="11">ACCC05744</strain>
    </source>
</reference>
<evidence type="ECO:0000259" key="8">
    <source>
        <dbReference type="PROSITE" id="PS50109"/>
    </source>
</evidence>
<dbReference type="EC" id="2.7.13.3" evidence="2"/>
<dbReference type="GO" id="GO:0016036">
    <property type="term" value="P:cellular response to phosphate starvation"/>
    <property type="evidence" value="ECO:0007669"/>
    <property type="project" value="TreeGrafter"/>
</dbReference>
<dbReference type="InterPro" id="IPR050351">
    <property type="entry name" value="BphY/WalK/GraS-like"/>
</dbReference>
<dbReference type="InterPro" id="IPR003661">
    <property type="entry name" value="HisK_dim/P_dom"/>
</dbReference>
<dbReference type="GO" id="GO:0000155">
    <property type="term" value="F:phosphorelay sensor kinase activity"/>
    <property type="evidence" value="ECO:0007669"/>
    <property type="project" value="InterPro"/>
</dbReference>
<dbReference type="GO" id="GO:0005886">
    <property type="term" value="C:plasma membrane"/>
    <property type="evidence" value="ECO:0007669"/>
    <property type="project" value="TreeGrafter"/>
</dbReference>
<dbReference type="InterPro" id="IPR013655">
    <property type="entry name" value="PAS_fold_3"/>
</dbReference>
<evidence type="ECO:0000256" key="4">
    <source>
        <dbReference type="ARBA" id="ARBA00022679"/>
    </source>
</evidence>
<evidence type="ECO:0000313" key="10">
    <source>
        <dbReference type="EMBL" id="KGE12665.1"/>
    </source>
</evidence>
<evidence type="ECO:0000256" key="6">
    <source>
        <dbReference type="ARBA" id="ARBA00023012"/>
    </source>
</evidence>
<dbReference type="FunFam" id="1.10.287.130:FF:000001">
    <property type="entry name" value="Two-component sensor histidine kinase"/>
    <property type="match status" value="1"/>
</dbReference>
<dbReference type="SMART" id="SM00086">
    <property type="entry name" value="PAC"/>
    <property type="match status" value="2"/>
</dbReference>
<dbReference type="Proteomes" id="UP000031802">
    <property type="component" value="Unassembled WGS sequence"/>
</dbReference>
<dbReference type="OrthoDB" id="741455at2"/>
<evidence type="ECO:0000256" key="1">
    <source>
        <dbReference type="ARBA" id="ARBA00000085"/>
    </source>
</evidence>
<dbReference type="Pfam" id="PF02518">
    <property type="entry name" value="HATPase_c"/>
    <property type="match status" value="1"/>
</dbReference>
<dbReference type="InterPro" id="IPR013656">
    <property type="entry name" value="PAS_4"/>
</dbReference>
<feature type="domain" description="Histidine kinase" evidence="8">
    <location>
        <begin position="442"/>
        <end position="659"/>
    </location>
</feature>
<evidence type="ECO:0000256" key="7">
    <source>
        <dbReference type="ARBA" id="ARBA00023136"/>
    </source>
</evidence>
<dbReference type="RefSeq" id="WP_052072559.1">
    <property type="nucleotide sequence ID" value="NZ_JJMU01000066.1"/>
</dbReference>
<gene>
    <name evidence="10" type="ORF">DI53_3705</name>
</gene>
<dbReference type="eggNOG" id="COG3829">
    <property type="taxonomic scope" value="Bacteria"/>
</dbReference>
<name>A0A0B8T6C1_9SPHI</name>
<feature type="domain" description="PAC" evidence="9">
    <location>
        <begin position="385"/>
        <end position="438"/>
    </location>
</feature>
<dbReference type="SMART" id="SM00387">
    <property type="entry name" value="HATPase_c"/>
    <property type="match status" value="1"/>
</dbReference>
<keyword evidence="6" id="KW-0902">Two-component regulatory system</keyword>
<dbReference type="Pfam" id="PF00512">
    <property type="entry name" value="HisKA"/>
    <property type="match status" value="1"/>
</dbReference>
<evidence type="ECO:0000259" key="9">
    <source>
        <dbReference type="PROSITE" id="PS50113"/>
    </source>
</evidence>
<dbReference type="InterPro" id="IPR004358">
    <property type="entry name" value="Sig_transdc_His_kin-like_C"/>
</dbReference>
<sequence>MNNVPETTDTYFDDSLLLLALKYSPEPVAIYSEENMIIRFANQGMLKLWGKEALVVGRPLLEAIPELTDQPFLSILQNVWTSGETYAVRAAPVELMQDGVRRLGYYDFEYKAIIDESGKTCCILNTAREVTYEKEYLEKMLERADREEALTMEMSAALEELSATNEDLLSSMRLLSDSKEEVRTIIEQAPVGMTMLKGPEHIIEIANPAILHIWGRTANEVVGRPHRLARPELAGQPVYDWLDQVYATGERRTNKEFAVNLYHSGGSRQAIVNSIYQPIFSGDGAVTGVLVILEEITEQVMARRKNEKDQHMLTLALDAGQLATFYYEITTDLFAGNHLLYTWFGLEHSEQIQLSNALAMIVEEDRKRVADAVSTSLSSESNGDYAVEYRIQTSNDTAPRLVQARGKVFYDNNGNAISLNGTLRDITEQKRDEQRKDDFIGMVSHELKTPLTSLRAYLQLMQRGVGLSKKMNVQTALDKSLRQVQSMTGMINGFLNISRLDAGKMVLNRSYFNFKALFSELQDDVLYTIQSHRVVFEISDDIQIYADREKIEQVMHNLIGNAVKYSSPGSRIDLTYSLDDGRFIAVRVSDEGMGIALEDHNKIFERYYRVNSTKMGSIAGFGIGLHLCREIVELHQGTISVEHSGVNGTTFKFVLPLQSTLFN</sequence>
<comment type="catalytic activity">
    <reaction evidence="1">
        <text>ATP + protein L-histidine = ADP + protein N-phospho-L-histidine.</text>
        <dbReference type="EC" id="2.7.13.3"/>
    </reaction>
</comment>
<dbReference type="Pfam" id="PF08448">
    <property type="entry name" value="PAS_4"/>
    <property type="match status" value="1"/>
</dbReference>
<dbReference type="SUPFAM" id="SSF55874">
    <property type="entry name" value="ATPase domain of HSP90 chaperone/DNA topoisomerase II/histidine kinase"/>
    <property type="match status" value="1"/>
</dbReference>
<dbReference type="InterPro" id="IPR001610">
    <property type="entry name" value="PAC"/>
</dbReference>
<dbReference type="SUPFAM" id="SSF47384">
    <property type="entry name" value="Homodimeric domain of signal transducing histidine kinase"/>
    <property type="match status" value="1"/>
</dbReference>
<accession>A0A0B8T6C1</accession>
<dbReference type="InterPro" id="IPR000700">
    <property type="entry name" value="PAS-assoc_C"/>
</dbReference>
<dbReference type="SUPFAM" id="SSF55785">
    <property type="entry name" value="PYP-like sensor domain (PAS domain)"/>
    <property type="match status" value="3"/>
</dbReference>
<dbReference type="InterPro" id="IPR036097">
    <property type="entry name" value="HisK_dim/P_sf"/>
</dbReference>
<dbReference type="AlphaFoldDB" id="A0A0B8T6C1"/>
<comment type="caution">
    <text evidence="10">The sequence shown here is derived from an EMBL/GenBank/DDBJ whole genome shotgun (WGS) entry which is preliminary data.</text>
</comment>
<keyword evidence="4" id="KW-0808">Transferase</keyword>
<dbReference type="FunFam" id="3.30.565.10:FF:000006">
    <property type="entry name" value="Sensor histidine kinase WalK"/>
    <property type="match status" value="1"/>
</dbReference>
<dbReference type="GO" id="GO:0004721">
    <property type="term" value="F:phosphoprotein phosphatase activity"/>
    <property type="evidence" value="ECO:0007669"/>
    <property type="project" value="TreeGrafter"/>
</dbReference>
<dbReference type="Gene3D" id="1.10.287.130">
    <property type="match status" value="1"/>
</dbReference>
<dbReference type="PROSITE" id="PS50113">
    <property type="entry name" value="PAC"/>
    <property type="match status" value="1"/>
</dbReference>
<dbReference type="CDD" id="cd00082">
    <property type="entry name" value="HisKA"/>
    <property type="match status" value="1"/>
</dbReference>
<keyword evidence="3" id="KW-0597">Phosphoprotein</keyword>
<evidence type="ECO:0000313" key="11">
    <source>
        <dbReference type="Proteomes" id="UP000031802"/>
    </source>
</evidence>
<dbReference type="PROSITE" id="PS50109">
    <property type="entry name" value="HIS_KIN"/>
    <property type="match status" value="1"/>
</dbReference>
<dbReference type="Pfam" id="PF08447">
    <property type="entry name" value="PAS_3"/>
    <property type="match status" value="1"/>
</dbReference>
<keyword evidence="11" id="KW-1185">Reference proteome</keyword>
<dbReference type="PANTHER" id="PTHR45453:SF1">
    <property type="entry name" value="PHOSPHATE REGULON SENSOR PROTEIN PHOR"/>
    <property type="match status" value="1"/>
</dbReference>
<dbReference type="InterPro" id="IPR000014">
    <property type="entry name" value="PAS"/>
</dbReference>
<dbReference type="Gene3D" id="3.30.450.20">
    <property type="entry name" value="PAS domain"/>
    <property type="match status" value="3"/>
</dbReference>
<dbReference type="Gene3D" id="3.30.565.10">
    <property type="entry name" value="Histidine kinase-like ATPase, C-terminal domain"/>
    <property type="match status" value="1"/>
</dbReference>
<dbReference type="PANTHER" id="PTHR45453">
    <property type="entry name" value="PHOSPHATE REGULON SENSOR PROTEIN PHOR"/>
    <property type="match status" value="1"/>
</dbReference>
<dbReference type="InterPro" id="IPR003594">
    <property type="entry name" value="HATPase_dom"/>
</dbReference>
<reference evidence="10 11" key="2">
    <citation type="journal article" date="2015" name="PLoS ONE">
        <title>Whole-Genome Optical Mapping and Finished Genome Sequence of Sphingobacterium deserti sp. nov., a New Species Isolated from the Western Desert of China.</title>
        <authorList>
            <person name="Teng C."/>
            <person name="Zhou Z."/>
            <person name="Molnar I."/>
            <person name="Li X."/>
            <person name="Tang R."/>
            <person name="Chen M."/>
            <person name="Wang L."/>
            <person name="Su S."/>
            <person name="Zhang W."/>
            <person name="Lin M."/>
        </authorList>
    </citation>
    <scope>NUCLEOTIDE SEQUENCE [LARGE SCALE GENOMIC DNA]</scope>
    <source>
        <strain evidence="11">ACCC05744</strain>
    </source>
</reference>
<dbReference type="SMART" id="SM00091">
    <property type="entry name" value="PAS"/>
    <property type="match status" value="2"/>
</dbReference>
<protein>
    <recommendedName>
        <fullName evidence="2">histidine kinase</fullName>
        <ecNumber evidence="2">2.7.13.3</ecNumber>
    </recommendedName>
</protein>
<dbReference type="PRINTS" id="PR00344">
    <property type="entry name" value="BCTRLSENSOR"/>
</dbReference>
<evidence type="ECO:0000256" key="3">
    <source>
        <dbReference type="ARBA" id="ARBA00022553"/>
    </source>
</evidence>
<evidence type="ECO:0000256" key="5">
    <source>
        <dbReference type="ARBA" id="ARBA00022777"/>
    </source>
</evidence>
<dbReference type="STRING" id="1229276.DI53_3705"/>
<dbReference type="InterPro" id="IPR036890">
    <property type="entry name" value="HATPase_C_sf"/>
</dbReference>
<evidence type="ECO:0000256" key="2">
    <source>
        <dbReference type="ARBA" id="ARBA00012438"/>
    </source>
</evidence>
<dbReference type="PATRIC" id="fig|1229276.3.peg.3832"/>
<organism evidence="10 11">
    <name type="scientific">Sphingobacterium deserti</name>
    <dbReference type="NCBI Taxonomy" id="1229276"/>
    <lineage>
        <taxon>Bacteria</taxon>
        <taxon>Pseudomonadati</taxon>
        <taxon>Bacteroidota</taxon>
        <taxon>Sphingobacteriia</taxon>
        <taxon>Sphingobacteriales</taxon>
        <taxon>Sphingobacteriaceae</taxon>
        <taxon>Sphingobacterium</taxon>
    </lineage>
</organism>
<keyword evidence="5" id="KW-0418">Kinase</keyword>
<dbReference type="InterPro" id="IPR005467">
    <property type="entry name" value="His_kinase_dom"/>
</dbReference>
<dbReference type="InterPro" id="IPR035965">
    <property type="entry name" value="PAS-like_dom_sf"/>
</dbReference>
<dbReference type="NCBIfam" id="TIGR00229">
    <property type="entry name" value="sensory_box"/>
    <property type="match status" value="1"/>
</dbReference>
<dbReference type="eggNOG" id="COG5002">
    <property type="taxonomic scope" value="Bacteria"/>
</dbReference>
<dbReference type="Pfam" id="PF13188">
    <property type="entry name" value="PAS_8"/>
    <property type="match status" value="1"/>
</dbReference>
<dbReference type="SMART" id="SM00388">
    <property type="entry name" value="HisKA"/>
    <property type="match status" value="1"/>
</dbReference>
<dbReference type="EMBL" id="JJMU01000066">
    <property type="protein sequence ID" value="KGE12665.1"/>
    <property type="molecule type" value="Genomic_DNA"/>
</dbReference>